<dbReference type="EMBL" id="BFEA01000463">
    <property type="protein sequence ID" value="GBG84084.1"/>
    <property type="molecule type" value="Genomic_DNA"/>
</dbReference>
<organism evidence="8 9">
    <name type="scientific">Chara braunii</name>
    <name type="common">Braun's stonewort</name>
    <dbReference type="NCBI Taxonomy" id="69332"/>
    <lineage>
        <taxon>Eukaryota</taxon>
        <taxon>Viridiplantae</taxon>
        <taxon>Streptophyta</taxon>
        <taxon>Charophyceae</taxon>
        <taxon>Charales</taxon>
        <taxon>Characeae</taxon>
        <taxon>Chara</taxon>
    </lineage>
</organism>
<dbReference type="GO" id="GO:0016787">
    <property type="term" value="F:hydrolase activity"/>
    <property type="evidence" value="ECO:0007669"/>
    <property type="project" value="UniProtKB-KW"/>
</dbReference>
<gene>
    <name evidence="8" type="ORF">CBR_g37959</name>
</gene>
<dbReference type="PANTHER" id="PTHR37984">
    <property type="entry name" value="PROTEIN CBG26694"/>
    <property type="match status" value="1"/>
</dbReference>
<dbReference type="Pfam" id="PF17917">
    <property type="entry name" value="RT_RNaseH"/>
    <property type="match status" value="1"/>
</dbReference>
<reference evidence="8 9" key="1">
    <citation type="journal article" date="2018" name="Cell">
        <title>The Chara Genome: Secondary Complexity and Implications for Plant Terrestrialization.</title>
        <authorList>
            <person name="Nishiyama T."/>
            <person name="Sakayama H."/>
            <person name="Vries J.D."/>
            <person name="Buschmann H."/>
            <person name="Saint-Marcoux D."/>
            <person name="Ullrich K.K."/>
            <person name="Haas F.B."/>
            <person name="Vanderstraeten L."/>
            <person name="Becker D."/>
            <person name="Lang D."/>
            <person name="Vosolsobe S."/>
            <person name="Rombauts S."/>
            <person name="Wilhelmsson P.K.I."/>
            <person name="Janitza P."/>
            <person name="Kern R."/>
            <person name="Heyl A."/>
            <person name="Rumpler F."/>
            <person name="Villalobos L.I.A.C."/>
            <person name="Clay J.M."/>
            <person name="Skokan R."/>
            <person name="Toyoda A."/>
            <person name="Suzuki Y."/>
            <person name="Kagoshima H."/>
            <person name="Schijlen E."/>
            <person name="Tajeshwar N."/>
            <person name="Catarino B."/>
            <person name="Hetherington A.J."/>
            <person name="Saltykova A."/>
            <person name="Bonnot C."/>
            <person name="Breuninger H."/>
            <person name="Symeonidi A."/>
            <person name="Radhakrishnan G.V."/>
            <person name="Van Nieuwerburgh F."/>
            <person name="Deforce D."/>
            <person name="Chang C."/>
            <person name="Karol K.G."/>
            <person name="Hedrich R."/>
            <person name="Ulvskov P."/>
            <person name="Glockner G."/>
            <person name="Delwiche C.F."/>
            <person name="Petrasek J."/>
            <person name="Van de Peer Y."/>
            <person name="Friml J."/>
            <person name="Beilby M."/>
            <person name="Dolan L."/>
            <person name="Kohara Y."/>
            <person name="Sugano S."/>
            <person name="Fujiyama A."/>
            <person name="Delaux P.-M."/>
            <person name="Quint M."/>
            <person name="TheiBen G."/>
            <person name="Hagemann M."/>
            <person name="Harholt J."/>
            <person name="Dunand C."/>
            <person name="Zachgo S."/>
            <person name="Langdale J."/>
            <person name="Maumus F."/>
            <person name="Straeten D.V.D."/>
            <person name="Gould S.B."/>
            <person name="Rensing S.A."/>
        </authorList>
    </citation>
    <scope>NUCLEOTIDE SEQUENCE [LARGE SCALE GENOMIC DNA]</scope>
    <source>
        <strain evidence="8 9">S276</strain>
    </source>
</reference>
<sequence length="779" mass="88039">MSLTGVEATLEADGSRIRAGGMDTGMVDMRYWTAMDVEMTDMNGRIETDTGMVDMRDRTTMGIETTDMRGRIETDTEAADMREGIEPMIHAGGDMVTTPMRVAATKSARGSTSKKTDTDYVMAEKDGGQWIDGGEVIVSPRKQGVRKFLMKSSLDEIHTVEPLRRALRQPMQCSILEYLAASKSARDELQMITRNTRIPLSEEAQGAPKAETPTVAVTGVTARADRMAAVLLDGIEGVPPDKFYIHGSGAVETIINDGAVLDAVIDNGNPTKLDKLLNWPSPLHSPTEVRQFLGVVGYWRIFIRGYAEKAEPLRLLLRKFEKFYWDSLQELAMQELKDEFKEGGHVLGVPFFDDETERPFIVSTDAGPCSVGGLLSQKDAERKERPLRFESMTLNTAERNYNQFKKEVLAVRQCLDTFRHYIYGRRFILRVDPTAVASVLQKDFSLTDRTIAQWLIRIRLYDYTVERISGTKNVVADGLSRIPLEAERPIVARALTLAEPRHAGRFLVNLYEGKYRTIGLHLSGEESQESDIQRQAAQYCLRAGHLFRRSVGSGMPLRVVCDPEERQTIVAELHDGVVGGHRGVKGTYEKVRRLYSWEGQYKDVEKYCLTCEECQKRDLVKYREPLHPSYPARPGEKVHIDLVKMPKGVGNMNYVVNIRDDFTRFVDGRPIRSKTAKEVKNFVLEYLSRYGCVSKIVMDRGAEFLADEVQSVFKRVWPRVSIATAYHPHSNSSVERGHQTLIASLSKWCKGKDSDWPRYFRYAIWVDNVTVRASTGYPP</sequence>
<protein>
    <recommendedName>
        <fullName evidence="7">Integrase catalytic domain-containing protein</fullName>
    </recommendedName>
</protein>
<dbReference type="InterPro" id="IPR041373">
    <property type="entry name" value="RT_RNaseH"/>
</dbReference>
<dbReference type="InterPro" id="IPR012337">
    <property type="entry name" value="RNaseH-like_sf"/>
</dbReference>
<dbReference type="GO" id="GO:0003964">
    <property type="term" value="F:RNA-directed DNA polymerase activity"/>
    <property type="evidence" value="ECO:0007669"/>
    <property type="project" value="UniProtKB-KW"/>
</dbReference>
<dbReference type="InterPro" id="IPR043502">
    <property type="entry name" value="DNA/RNA_pol_sf"/>
</dbReference>
<keyword evidence="4" id="KW-0255">Endonuclease</keyword>
<dbReference type="InterPro" id="IPR036397">
    <property type="entry name" value="RNaseH_sf"/>
</dbReference>
<dbReference type="Gene3D" id="3.30.70.270">
    <property type="match status" value="1"/>
</dbReference>
<dbReference type="PANTHER" id="PTHR37984:SF5">
    <property type="entry name" value="PROTEIN NYNRIN-LIKE"/>
    <property type="match status" value="1"/>
</dbReference>
<keyword evidence="3" id="KW-0540">Nuclease</keyword>
<proteinExistence type="predicted"/>
<evidence type="ECO:0000256" key="2">
    <source>
        <dbReference type="ARBA" id="ARBA00022695"/>
    </source>
</evidence>
<dbReference type="Gramene" id="GBG84084">
    <property type="protein sequence ID" value="GBG84084"/>
    <property type="gene ID" value="CBR_g37959"/>
</dbReference>
<dbReference type="OrthoDB" id="8038132at2759"/>
<dbReference type="GO" id="GO:0015074">
    <property type="term" value="P:DNA integration"/>
    <property type="evidence" value="ECO:0007669"/>
    <property type="project" value="InterPro"/>
</dbReference>
<dbReference type="InterPro" id="IPR043128">
    <property type="entry name" value="Rev_trsase/Diguanyl_cyclase"/>
</dbReference>
<evidence type="ECO:0000313" key="9">
    <source>
        <dbReference type="Proteomes" id="UP000265515"/>
    </source>
</evidence>
<dbReference type="GO" id="GO:0004519">
    <property type="term" value="F:endonuclease activity"/>
    <property type="evidence" value="ECO:0007669"/>
    <property type="project" value="UniProtKB-KW"/>
</dbReference>
<dbReference type="PROSITE" id="PS50994">
    <property type="entry name" value="INTEGRASE"/>
    <property type="match status" value="1"/>
</dbReference>
<evidence type="ECO:0000256" key="4">
    <source>
        <dbReference type="ARBA" id="ARBA00022759"/>
    </source>
</evidence>
<feature type="domain" description="Integrase catalytic" evidence="7">
    <location>
        <begin position="630"/>
        <end position="779"/>
    </location>
</feature>
<name>A0A388LP57_CHABU</name>
<dbReference type="InterPro" id="IPR001584">
    <property type="entry name" value="Integrase_cat-core"/>
</dbReference>
<evidence type="ECO:0000256" key="3">
    <source>
        <dbReference type="ARBA" id="ARBA00022722"/>
    </source>
</evidence>
<dbReference type="Proteomes" id="UP000265515">
    <property type="component" value="Unassembled WGS sequence"/>
</dbReference>
<comment type="caution">
    <text evidence="8">The sequence shown here is derived from an EMBL/GenBank/DDBJ whole genome shotgun (WGS) entry which is preliminary data.</text>
</comment>
<dbReference type="GO" id="GO:0003676">
    <property type="term" value="F:nucleic acid binding"/>
    <property type="evidence" value="ECO:0007669"/>
    <property type="project" value="InterPro"/>
</dbReference>
<dbReference type="InterPro" id="IPR041588">
    <property type="entry name" value="Integrase_H2C2"/>
</dbReference>
<dbReference type="Pfam" id="PF00665">
    <property type="entry name" value="rve"/>
    <property type="match status" value="1"/>
</dbReference>
<dbReference type="FunFam" id="1.10.340.70:FF:000001">
    <property type="entry name" value="Retrovirus-related Pol polyprotein from transposon gypsy-like Protein"/>
    <property type="match status" value="1"/>
</dbReference>
<evidence type="ECO:0000256" key="1">
    <source>
        <dbReference type="ARBA" id="ARBA00022679"/>
    </source>
</evidence>
<dbReference type="AlphaFoldDB" id="A0A388LP57"/>
<keyword evidence="5" id="KW-0378">Hydrolase</keyword>
<evidence type="ECO:0000256" key="5">
    <source>
        <dbReference type="ARBA" id="ARBA00022801"/>
    </source>
</evidence>
<dbReference type="Gene3D" id="3.30.420.10">
    <property type="entry name" value="Ribonuclease H-like superfamily/Ribonuclease H"/>
    <property type="match status" value="1"/>
</dbReference>
<keyword evidence="1" id="KW-0808">Transferase</keyword>
<accession>A0A388LP57</accession>
<dbReference type="CDD" id="cd09274">
    <property type="entry name" value="RNase_HI_RT_Ty3"/>
    <property type="match status" value="1"/>
</dbReference>
<dbReference type="Gene3D" id="1.10.340.70">
    <property type="match status" value="1"/>
</dbReference>
<dbReference type="SUPFAM" id="SSF56672">
    <property type="entry name" value="DNA/RNA polymerases"/>
    <property type="match status" value="1"/>
</dbReference>
<keyword evidence="2" id="KW-0548">Nucleotidyltransferase</keyword>
<keyword evidence="6" id="KW-0695">RNA-directed DNA polymerase</keyword>
<dbReference type="SUPFAM" id="SSF53098">
    <property type="entry name" value="Ribonuclease H-like"/>
    <property type="match status" value="1"/>
</dbReference>
<evidence type="ECO:0000313" key="8">
    <source>
        <dbReference type="EMBL" id="GBG84084.1"/>
    </source>
</evidence>
<dbReference type="Pfam" id="PF17921">
    <property type="entry name" value="Integrase_H2C2"/>
    <property type="match status" value="1"/>
</dbReference>
<evidence type="ECO:0000256" key="6">
    <source>
        <dbReference type="ARBA" id="ARBA00022918"/>
    </source>
</evidence>
<evidence type="ECO:0000259" key="7">
    <source>
        <dbReference type="PROSITE" id="PS50994"/>
    </source>
</evidence>
<dbReference type="InterPro" id="IPR050951">
    <property type="entry name" value="Retrovirus_Pol_polyprotein"/>
</dbReference>
<keyword evidence="9" id="KW-1185">Reference proteome</keyword>